<dbReference type="GO" id="GO:0020037">
    <property type="term" value="F:heme binding"/>
    <property type="evidence" value="ECO:0007669"/>
    <property type="project" value="InterPro"/>
</dbReference>
<evidence type="ECO:0000256" key="3">
    <source>
        <dbReference type="ARBA" id="ARBA00022692"/>
    </source>
</evidence>
<dbReference type="PANTHER" id="PTHR30071:SF1">
    <property type="entry name" value="CYTOCHROME B_B6 PROTEIN-RELATED"/>
    <property type="match status" value="1"/>
</dbReference>
<dbReference type="GO" id="GO:0015232">
    <property type="term" value="F:heme transmembrane transporter activity"/>
    <property type="evidence" value="ECO:0007669"/>
    <property type="project" value="InterPro"/>
</dbReference>
<dbReference type="GO" id="GO:0017004">
    <property type="term" value="P:cytochrome complex assembly"/>
    <property type="evidence" value="ECO:0007669"/>
    <property type="project" value="UniProtKB-KW"/>
</dbReference>
<dbReference type="InterPro" id="IPR002541">
    <property type="entry name" value="Cyt_c_assembly"/>
</dbReference>
<reference evidence="9" key="1">
    <citation type="submission" date="2018-05" db="EMBL/GenBank/DDBJ databases">
        <authorList>
            <person name="Lanie J.A."/>
            <person name="Ng W.-L."/>
            <person name="Kazmierczak K.M."/>
            <person name="Andrzejewski T.M."/>
            <person name="Davidsen T.M."/>
            <person name="Wayne K.J."/>
            <person name="Tettelin H."/>
            <person name="Glass J.I."/>
            <person name="Rusch D."/>
            <person name="Podicherti R."/>
            <person name="Tsui H.-C.T."/>
            <person name="Winkler M.E."/>
        </authorList>
    </citation>
    <scope>NUCLEOTIDE SEQUENCE</scope>
</reference>
<keyword evidence="3 7" id="KW-0812">Transmembrane</keyword>
<feature type="transmembrane region" description="Helical" evidence="7">
    <location>
        <begin position="128"/>
        <end position="148"/>
    </location>
</feature>
<feature type="transmembrane region" description="Helical" evidence="7">
    <location>
        <begin position="65"/>
        <end position="85"/>
    </location>
</feature>
<protein>
    <recommendedName>
        <fullName evidence="8">Cytochrome c assembly protein domain-containing protein</fullName>
    </recommendedName>
</protein>
<feature type="transmembrane region" description="Helical" evidence="7">
    <location>
        <begin position="202"/>
        <end position="222"/>
    </location>
</feature>
<accession>A0A381Q3P5</accession>
<comment type="subcellular location">
    <subcellularLocation>
        <location evidence="1">Membrane</location>
        <topology evidence="1">Multi-pass membrane protein</topology>
    </subcellularLocation>
</comment>
<dbReference type="InterPro" id="IPR045062">
    <property type="entry name" value="Cyt_c_biogenesis_CcsA/CcmC"/>
</dbReference>
<evidence type="ECO:0000256" key="1">
    <source>
        <dbReference type="ARBA" id="ARBA00004141"/>
    </source>
</evidence>
<dbReference type="GO" id="GO:0005886">
    <property type="term" value="C:plasma membrane"/>
    <property type="evidence" value="ECO:0007669"/>
    <property type="project" value="TreeGrafter"/>
</dbReference>
<dbReference type="PRINTS" id="PR01386">
    <property type="entry name" value="CCMCBIOGNSIS"/>
</dbReference>
<evidence type="ECO:0000256" key="5">
    <source>
        <dbReference type="ARBA" id="ARBA00022989"/>
    </source>
</evidence>
<evidence type="ECO:0000313" key="9">
    <source>
        <dbReference type="EMBL" id="SUZ73700.1"/>
    </source>
</evidence>
<evidence type="ECO:0000256" key="7">
    <source>
        <dbReference type="SAM" id="Phobius"/>
    </source>
</evidence>
<dbReference type="Pfam" id="PF01578">
    <property type="entry name" value="Cytochrom_C_asm"/>
    <property type="match status" value="1"/>
</dbReference>
<dbReference type="EMBL" id="UINC01001187">
    <property type="protein sequence ID" value="SUZ73700.1"/>
    <property type="molecule type" value="Genomic_DNA"/>
</dbReference>
<dbReference type="PANTHER" id="PTHR30071">
    <property type="entry name" value="HEME EXPORTER PROTEIN C"/>
    <property type="match status" value="1"/>
</dbReference>
<comment type="similarity">
    <text evidence="2">Belongs to the CcmC/CycZ/HelC family.</text>
</comment>
<feature type="transmembrane region" description="Helical" evidence="7">
    <location>
        <begin position="97"/>
        <end position="116"/>
    </location>
</feature>
<organism evidence="9">
    <name type="scientific">marine metagenome</name>
    <dbReference type="NCBI Taxonomy" id="408172"/>
    <lineage>
        <taxon>unclassified sequences</taxon>
        <taxon>metagenomes</taxon>
        <taxon>ecological metagenomes</taxon>
    </lineage>
</organism>
<dbReference type="InterPro" id="IPR003557">
    <property type="entry name" value="Cyt_c_biogenesis_CcmC"/>
</dbReference>
<evidence type="ECO:0000256" key="2">
    <source>
        <dbReference type="ARBA" id="ARBA00005840"/>
    </source>
</evidence>
<dbReference type="NCBIfam" id="TIGR01191">
    <property type="entry name" value="ccmC"/>
    <property type="match status" value="1"/>
</dbReference>
<proteinExistence type="inferred from homology"/>
<feature type="transmembrane region" description="Helical" evidence="7">
    <location>
        <begin position="21"/>
        <end position="45"/>
    </location>
</feature>
<feature type="domain" description="Cytochrome c assembly protein" evidence="8">
    <location>
        <begin position="27"/>
        <end position="185"/>
    </location>
</feature>
<gene>
    <name evidence="9" type="ORF">METZ01_LOCUS26554</name>
</gene>
<evidence type="ECO:0000259" key="8">
    <source>
        <dbReference type="Pfam" id="PF01578"/>
    </source>
</evidence>
<evidence type="ECO:0000256" key="4">
    <source>
        <dbReference type="ARBA" id="ARBA00022748"/>
    </source>
</evidence>
<keyword evidence="4" id="KW-0201">Cytochrome c-type biogenesis</keyword>
<name>A0A381Q3P5_9ZZZZ</name>
<evidence type="ECO:0000256" key="6">
    <source>
        <dbReference type="ARBA" id="ARBA00023136"/>
    </source>
</evidence>
<keyword evidence="5 7" id="KW-1133">Transmembrane helix</keyword>
<keyword evidence="6 7" id="KW-0472">Membrane</keyword>
<feature type="transmembrane region" description="Helical" evidence="7">
    <location>
        <begin position="160"/>
        <end position="182"/>
    </location>
</feature>
<sequence length="250" mass="28257">MNLRKIYKLGSPPYFFQLAILLEPWFLGFALLLILIGMYGGLFLAPPDYQMGDAYRIIYFHVPSAYLSMMAYVAMAMGSVVGLVWRSNVAFSFANSCAPVGASFTFLALITGMLWGKPMWGSAWVWDARLTSELILLFLYLAYILLYLSIPDRSKADRSASLFAIVGLVNIPIIHYSVVWWNTLHQASTLSRLAKPSIASEMLWPLMIMILGFSIFFFAIIMRRTAAEIMNREKKTRWIGAIFTGENDNA</sequence>
<dbReference type="AlphaFoldDB" id="A0A381Q3P5"/>